<feature type="region of interest" description="Disordered" evidence="3">
    <location>
        <begin position="732"/>
        <end position="756"/>
    </location>
</feature>
<keyword evidence="2" id="KW-0963">Cytoplasm</keyword>
<feature type="region of interest" description="Disordered" evidence="3">
    <location>
        <begin position="373"/>
        <end position="451"/>
    </location>
</feature>
<dbReference type="Proteomes" id="UP000037510">
    <property type="component" value="Unassembled WGS sequence"/>
</dbReference>
<dbReference type="InterPro" id="IPR051480">
    <property type="entry name" value="Endocytic_GEF_Adapter"/>
</dbReference>
<dbReference type="GO" id="GO:0031097">
    <property type="term" value="C:medial cortex"/>
    <property type="evidence" value="ECO:0007669"/>
    <property type="project" value="UniProtKB-ARBA"/>
</dbReference>
<feature type="compositionally biased region" description="Polar residues" evidence="3">
    <location>
        <begin position="1"/>
        <end position="17"/>
    </location>
</feature>
<evidence type="ECO:0000256" key="2">
    <source>
        <dbReference type="ARBA" id="ARBA00022490"/>
    </source>
</evidence>
<dbReference type="PANTHER" id="PTHR46006">
    <property type="entry name" value="RHO GUANINE NUCLEOTIDE EXCHANGE FACTOR AT 64C, ISOFORM A"/>
    <property type="match status" value="1"/>
</dbReference>
<evidence type="ECO:0000256" key="1">
    <source>
        <dbReference type="ARBA" id="ARBA00004496"/>
    </source>
</evidence>
<accession>A0A0L7LTG9</accession>
<dbReference type="PANTHER" id="PTHR46006:SF5">
    <property type="entry name" value="DH DOMAIN-CONTAINING PROTEIN"/>
    <property type="match status" value="1"/>
</dbReference>
<feature type="compositionally biased region" description="Low complexity" evidence="3">
    <location>
        <begin position="26"/>
        <end position="36"/>
    </location>
</feature>
<feature type="compositionally biased region" description="Basic and acidic residues" evidence="3">
    <location>
        <begin position="428"/>
        <end position="441"/>
    </location>
</feature>
<feature type="region of interest" description="Disordered" evidence="3">
    <location>
        <begin position="172"/>
        <end position="251"/>
    </location>
</feature>
<feature type="region of interest" description="Disordered" evidence="3">
    <location>
        <begin position="792"/>
        <end position="817"/>
    </location>
</feature>
<feature type="region of interest" description="Disordered" evidence="3">
    <location>
        <begin position="1"/>
        <end position="46"/>
    </location>
</feature>
<feature type="compositionally biased region" description="Basic and acidic residues" evidence="3">
    <location>
        <begin position="1018"/>
        <end position="1049"/>
    </location>
</feature>
<dbReference type="SUPFAM" id="SSF48065">
    <property type="entry name" value="DBL homology domain (DH-domain)"/>
    <property type="match status" value="1"/>
</dbReference>
<gene>
    <name evidence="5" type="ORF">OBRU01_01801</name>
</gene>
<dbReference type="Pfam" id="PF00621">
    <property type="entry name" value="RhoGEF"/>
    <property type="match status" value="1"/>
</dbReference>
<feature type="compositionally biased region" description="Basic residues" evidence="3">
    <location>
        <begin position="745"/>
        <end position="756"/>
    </location>
</feature>
<evidence type="ECO:0000256" key="3">
    <source>
        <dbReference type="SAM" id="MobiDB-lite"/>
    </source>
</evidence>
<dbReference type="FunFam" id="1.20.900.10:FF:000038">
    <property type="entry name" value="Myosin-M heavy chain"/>
    <property type="match status" value="1"/>
</dbReference>
<feature type="compositionally biased region" description="Low complexity" evidence="3">
    <location>
        <begin position="382"/>
        <end position="397"/>
    </location>
</feature>
<dbReference type="SMART" id="SM00325">
    <property type="entry name" value="RhoGEF"/>
    <property type="match status" value="1"/>
</dbReference>
<reference evidence="5 6" key="1">
    <citation type="journal article" date="2015" name="Genome Biol. Evol.">
        <title>The genome of winter moth (Operophtera brumata) provides a genomic perspective on sexual dimorphism and phenology.</title>
        <authorList>
            <person name="Derks M.F."/>
            <person name="Smit S."/>
            <person name="Salis L."/>
            <person name="Schijlen E."/>
            <person name="Bossers A."/>
            <person name="Mateman C."/>
            <person name="Pijl A.S."/>
            <person name="de Ridder D."/>
            <person name="Groenen M.A."/>
            <person name="Visser M.E."/>
            <person name="Megens H.J."/>
        </authorList>
    </citation>
    <scope>NUCLEOTIDE SEQUENCE [LARGE SCALE GENOMIC DNA]</scope>
    <source>
        <strain evidence="5">WM2013NL</strain>
        <tissue evidence="5">Head and thorax</tissue>
    </source>
</reference>
<dbReference type="Gene3D" id="1.20.900.10">
    <property type="entry name" value="Dbl homology (DH) domain"/>
    <property type="match status" value="1"/>
</dbReference>
<dbReference type="STRING" id="104452.A0A0L7LTG9"/>
<sequence>MKKLFSSQTRIYDTPESTRPKKWSSKLKLNSSGSTKSSEKSPESPYMYGTISGPGASSLSKQMKYMDPWLYGSVRNQNSPGRPSVFQAYPEVSGPVLISTPQKPTPHNYAVILCSCTEYLNGTKKTSSTKVSICKKCQGSRLPLTIADSPRLLVGGTVRGPQVNRDTGLLRSGTVRVPGSKARPSILKNNGDQDPYDLMRRNRLAPPHETRIGSQFSTSRSRAKSISPCRIKTKRQAPEAPNKGRSKSVSRVNEVWVEEDSNSSDSKKSILSCDINPYDLVKASGSSKSLVEFEFDDEFGDVFQESLKKKNFKSISKSKSDSNVKAIGGQRIRVSDESNTCNIEEASAYETINYDLKTFELKAQEVSPTLSLPNIKNENKKIGSLSKNSSKKILNISTSNRTKQKSTSPKRPPRRIRNIKTDDDSESDNQRLPERNNRKSNNDTLRLYKSRNSNNDTIKSILKKPKIYDSVESSIKIETSDDSFDSKRVNSSLFYIPKPKEKGTISHNILQRKRVQFLVENNEETKVIYTAEFNLEQTVVRAHNPVIEIEEEVIAEGDILSQSLNQNETDELTALITQENRSDNNESVDLKMNDVNEQPETTIEEVIEESLVNVETINEKPSSTTPQKEDNNIPKVPILRRSESERLTSILTVAPPKFLDTMALRPRTKHGHTSQVFLSTVNESEILLPNQYKSSLASHELPNVRTTLYNETIESGNMSDSSDITRNILDNLRRGISESPEPPPRRVKDRKSKKHNYVKTRFVRTNSCSSTSDEWSDANEYEQKTILRVKQFDSDTEDSKTTSGVMRSSENEPRKTSIQISGNECYSTMNVSSDIPIYLSSVVVNDDYGNACNTYQTGTTVTISVGSPQKEIKKSKSQIYIGAVLSDEKEKAVEANTYEEYFVDKSNDSQYLLNTSSGDISKILQDPVEAVKRNLIPHVCGKNVENQLSSISIKTQPENFVTKLFEDPFFGHLAEGLDSSLVKKLIENSLIKLQETKNLEGTDSNEVTIEKLIESSLKNMKEDTMKEGTADSKPKDQSRAKKVELKRQENISQESEDNGCSAPYESMEYESGATGVFSDLEPMSDCYNASASELSTEDDTNSTRSKFYQMLVDVALCEIEITNDDHHYESIRLNADPIYEEIGDMPPPLPVNPPPNSLSMLDDEKRSGSRSIFEGASKYDILSYLVDAKERGIDDEETYVTSYANDSDSSHTLDDSKLKKMKKVIINTNISSNTSQLSNASDSSEDNSLIINHETLEKAVVCKKTSADIERNDSGVGSETSKSSRSRLQGKTLPCMITDKDTPIHLCEDCDTTVETQMTEQGSIYAPLVCRKCAKKRAERKEILTEIVETEEKYGRDLQIILEEFYKPMLVAGLLTQEQLSAIFLNVEELIENNQVMSEKLRDALEIAIEQGDEILLECSGMLTAFQSYCVKQAGAALLLAGLEKEKELLRIFLRVSQMENTVLRRMNLNSFLMVPVQRVTKYPLLLNRLYRSTAACATERDDVKAAQRCVESRLEEINSAAAAAAAAARDVPLWRRLAVARRTAHDLHVADIRLRKMAENGLKLCQLILNLIRLCFRFAMEGKLLFTQPNDNNWRKGRTIKLTPINALLVTNGKPTTTHKATEIREVREARDKEAREKEGELFARSGVREAALLLVREKAGRYTLQREPLFLDRIRSNSQPSPSSIKILAHHGTQCENCSCSELTSVTNIKYLGVHIDCHLNWQTNTRALSGRTRKLIYIFKTLRNVCDNRLLISIYYALSQSVTTYCITSWGGCPKTTLITLERAQRALLKVMCFKRFRFPTAKLYKETSVLTVRQCFIKAVVLEQHKTPISDNMLNNRREDRVYLAPSCKTKFAQHFMHFLGPYLYNKLSNKIELKAKSKYSCKEAVTEILKTFSYDDTESLITTLR</sequence>
<comment type="caution">
    <text evidence="5">The sequence shown here is derived from an EMBL/GenBank/DDBJ whole genome shotgun (WGS) entry which is preliminary data.</text>
</comment>
<evidence type="ECO:0000313" key="6">
    <source>
        <dbReference type="Proteomes" id="UP000037510"/>
    </source>
</evidence>
<dbReference type="EMBL" id="JTDY01000120">
    <property type="protein sequence ID" value="KOB78737.1"/>
    <property type="molecule type" value="Genomic_DNA"/>
</dbReference>
<feature type="domain" description="DH" evidence="4">
    <location>
        <begin position="1339"/>
        <end position="1521"/>
    </location>
</feature>
<dbReference type="GO" id="GO:0035025">
    <property type="term" value="P:positive regulation of Rho protein signal transduction"/>
    <property type="evidence" value="ECO:0007669"/>
    <property type="project" value="TreeGrafter"/>
</dbReference>
<name>A0A0L7LTG9_OPEBR</name>
<evidence type="ECO:0000313" key="5">
    <source>
        <dbReference type="EMBL" id="KOB78737.1"/>
    </source>
</evidence>
<comment type="subcellular location">
    <subcellularLocation>
        <location evidence="1">Cytoplasm</location>
    </subcellularLocation>
</comment>
<proteinExistence type="predicted"/>
<feature type="region of interest" description="Disordered" evidence="3">
    <location>
        <begin position="1018"/>
        <end position="1064"/>
    </location>
</feature>
<dbReference type="GO" id="GO:0005085">
    <property type="term" value="F:guanyl-nucleotide exchange factor activity"/>
    <property type="evidence" value="ECO:0007669"/>
    <property type="project" value="InterPro"/>
</dbReference>
<feature type="compositionally biased region" description="Polar residues" evidence="3">
    <location>
        <begin position="398"/>
        <end position="407"/>
    </location>
</feature>
<dbReference type="CDD" id="cd00160">
    <property type="entry name" value="RhoGEF"/>
    <property type="match status" value="1"/>
</dbReference>
<dbReference type="InterPro" id="IPR035899">
    <property type="entry name" value="DBL_dom_sf"/>
</dbReference>
<dbReference type="InterPro" id="IPR000219">
    <property type="entry name" value="DH_dom"/>
</dbReference>
<dbReference type="PROSITE" id="PS50010">
    <property type="entry name" value="DH_2"/>
    <property type="match status" value="1"/>
</dbReference>
<evidence type="ECO:0000259" key="4">
    <source>
        <dbReference type="PROSITE" id="PS50010"/>
    </source>
</evidence>
<protein>
    <submittedName>
        <fullName evidence="5">Guanine nucleotide exchange factor GEF64C</fullName>
    </submittedName>
</protein>
<organism evidence="5 6">
    <name type="scientific">Operophtera brumata</name>
    <name type="common">Winter moth</name>
    <name type="synonym">Phalaena brumata</name>
    <dbReference type="NCBI Taxonomy" id="104452"/>
    <lineage>
        <taxon>Eukaryota</taxon>
        <taxon>Metazoa</taxon>
        <taxon>Ecdysozoa</taxon>
        <taxon>Arthropoda</taxon>
        <taxon>Hexapoda</taxon>
        <taxon>Insecta</taxon>
        <taxon>Pterygota</taxon>
        <taxon>Neoptera</taxon>
        <taxon>Endopterygota</taxon>
        <taxon>Lepidoptera</taxon>
        <taxon>Glossata</taxon>
        <taxon>Ditrysia</taxon>
        <taxon>Geometroidea</taxon>
        <taxon>Geometridae</taxon>
        <taxon>Larentiinae</taxon>
        <taxon>Operophtera</taxon>
    </lineage>
</organism>
<keyword evidence="6" id="KW-1185">Reference proteome</keyword>